<sequence>MTMGKLLIGLDKPKTMQRSYFELRPPMNYRTQVNCHSVNLSLDELWVMNKLFTATWNLHVHRSEAIVQARNGGLKAVVWSDTLQLILMFGGVIVVMILGTIKIGGPEVVFQRSEQSGRLEFFNLDLDPTVRHTFWSVTIGNYFSWLSSSAVNQAMVQRCLALPNIKKANYTIVILTIGIACIVSMSCYTGLLIYATFADCDPVSARLIRKADQLLPYYVMELSEHVPGLPGLFVAGVFSAALSTMSTGLNSMTGVIFEDLIRPMYKGPISESTASLIMKIVVVIIGTCCVGLVFLVDKLGTIVQAVKSLTGIASGSLLGIFSLGMFFPWANPKGAIAGGIVSVAFVGWISLGTQAAIARKQITFPTKPVSIEGCLHLVNITMDPVPTSREDVFFLYRMSYLWYSIIGTLTAIIVGLIVSFMTRPRDPRSIDPDLLSPVIHRFLPRMSNKFSRDQGHQQKDGTEMQQRTSLPKYELKKC</sequence>
<dbReference type="EMBL" id="OE000480">
    <property type="protein sequence ID" value="CAD7453989.1"/>
    <property type="molecule type" value="Genomic_DNA"/>
</dbReference>
<keyword evidence="10" id="KW-0739">Sodium transport</keyword>
<dbReference type="Gene3D" id="1.20.1730.10">
    <property type="entry name" value="Sodium/glucose cotransporter"/>
    <property type="match status" value="1"/>
</dbReference>
<evidence type="ECO:0000256" key="7">
    <source>
        <dbReference type="ARBA" id="ARBA00023053"/>
    </source>
</evidence>
<evidence type="ECO:0000256" key="6">
    <source>
        <dbReference type="ARBA" id="ARBA00022989"/>
    </source>
</evidence>
<keyword evidence="8" id="KW-0406">Ion transport</keyword>
<dbReference type="PROSITE" id="PS50283">
    <property type="entry name" value="NA_SOLUT_SYMP_3"/>
    <property type="match status" value="1"/>
</dbReference>
<dbReference type="AlphaFoldDB" id="A0A7R9IAU3"/>
<dbReference type="CDD" id="cd11492">
    <property type="entry name" value="SLC5sbd_NIS-SMVT"/>
    <property type="match status" value="1"/>
</dbReference>
<dbReference type="InterPro" id="IPR051163">
    <property type="entry name" value="Sodium:Solute_Symporter_SSF"/>
</dbReference>
<evidence type="ECO:0000256" key="5">
    <source>
        <dbReference type="ARBA" id="ARBA00022692"/>
    </source>
</evidence>
<comment type="subcellular location">
    <subcellularLocation>
        <location evidence="1">Cell membrane</location>
        <topology evidence="1">Multi-pass membrane protein</topology>
    </subcellularLocation>
</comment>
<evidence type="ECO:0000256" key="8">
    <source>
        <dbReference type="ARBA" id="ARBA00023065"/>
    </source>
</evidence>
<dbReference type="GO" id="GO:0006814">
    <property type="term" value="P:sodium ion transport"/>
    <property type="evidence" value="ECO:0007669"/>
    <property type="project" value="UniProtKB-KW"/>
</dbReference>
<feature type="transmembrane region" description="Helical" evidence="13">
    <location>
        <begin position="334"/>
        <end position="357"/>
    </location>
</feature>
<keyword evidence="6 13" id="KW-1133">Transmembrane helix</keyword>
<gene>
    <name evidence="14" type="ORF">TTEB3V08_LOCUS2106</name>
</gene>
<accession>A0A7R9IAU3</accession>
<keyword evidence="4" id="KW-1003">Cell membrane</keyword>
<name>A0A7R9IAU3_9NEOP</name>
<evidence type="ECO:0000313" key="14">
    <source>
        <dbReference type="EMBL" id="CAD7453989.1"/>
    </source>
</evidence>
<organism evidence="14">
    <name type="scientific">Timema tahoe</name>
    <dbReference type="NCBI Taxonomy" id="61484"/>
    <lineage>
        <taxon>Eukaryota</taxon>
        <taxon>Metazoa</taxon>
        <taxon>Ecdysozoa</taxon>
        <taxon>Arthropoda</taxon>
        <taxon>Hexapoda</taxon>
        <taxon>Insecta</taxon>
        <taxon>Pterygota</taxon>
        <taxon>Neoptera</taxon>
        <taxon>Polyneoptera</taxon>
        <taxon>Phasmatodea</taxon>
        <taxon>Timematodea</taxon>
        <taxon>Timematoidea</taxon>
        <taxon>Timematidae</taxon>
        <taxon>Timema</taxon>
    </lineage>
</organism>
<comment type="similarity">
    <text evidence="2 11">Belongs to the sodium:solute symporter (SSF) (TC 2.A.21) family.</text>
</comment>
<feature type="transmembrane region" description="Helical" evidence="13">
    <location>
        <begin position="400"/>
        <end position="420"/>
    </location>
</feature>
<feature type="transmembrane region" description="Helical" evidence="13">
    <location>
        <begin position="83"/>
        <end position="103"/>
    </location>
</feature>
<feature type="transmembrane region" description="Helical" evidence="13">
    <location>
        <begin position="308"/>
        <end position="327"/>
    </location>
</feature>
<dbReference type="PANTHER" id="PTHR42985:SF39">
    <property type="entry name" value="GH10366P"/>
    <property type="match status" value="1"/>
</dbReference>
<protein>
    <recommendedName>
        <fullName evidence="15">Sodium-coupled monocarboxylate transporter 1</fullName>
    </recommendedName>
</protein>
<reference evidence="14" key="1">
    <citation type="submission" date="2020-11" db="EMBL/GenBank/DDBJ databases">
        <authorList>
            <person name="Tran Van P."/>
        </authorList>
    </citation>
    <scope>NUCLEOTIDE SEQUENCE</scope>
</reference>
<dbReference type="GO" id="GO:0005886">
    <property type="term" value="C:plasma membrane"/>
    <property type="evidence" value="ECO:0007669"/>
    <property type="project" value="UniProtKB-SubCell"/>
</dbReference>
<evidence type="ECO:0008006" key="15">
    <source>
        <dbReference type="Google" id="ProtNLM"/>
    </source>
</evidence>
<evidence type="ECO:0000256" key="10">
    <source>
        <dbReference type="ARBA" id="ARBA00023201"/>
    </source>
</evidence>
<evidence type="ECO:0000256" key="4">
    <source>
        <dbReference type="ARBA" id="ARBA00022475"/>
    </source>
</evidence>
<feature type="transmembrane region" description="Helical" evidence="13">
    <location>
        <begin position="276"/>
        <end position="296"/>
    </location>
</feature>
<dbReference type="PANTHER" id="PTHR42985">
    <property type="entry name" value="SODIUM-COUPLED MONOCARBOXYLATE TRANSPORTER"/>
    <property type="match status" value="1"/>
</dbReference>
<dbReference type="Pfam" id="PF00474">
    <property type="entry name" value="SSF"/>
    <property type="match status" value="1"/>
</dbReference>
<dbReference type="InterPro" id="IPR001734">
    <property type="entry name" value="Na/solute_symporter"/>
</dbReference>
<feature type="compositionally biased region" description="Basic and acidic residues" evidence="12">
    <location>
        <begin position="450"/>
        <end position="462"/>
    </location>
</feature>
<feature type="region of interest" description="Disordered" evidence="12">
    <location>
        <begin position="450"/>
        <end position="478"/>
    </location>
</feature>
<proteinExistence type="inferred from homology"/>
<keyword evidence="3" id="KW-0813">Transport</keyword>
<dbReference type="InterPro" id="IPR038377">
    <property type="entry name" value="Na/Glc_symporter_sf"/>
</dbReference>
<dbReference type="NCBIfam" id="TIGR00813">
    <property type="entry name" value="sss"/>
    <property type="match status" value="1"/>
</dbReference>
<keyword evidence="5 13" id="KW-0812">Transmembrane</keyword>
<dbReference type="GO" id="GO:0015293">
    <property type="term" value="F:symporter activity"/>
    <property type="evidence" value="ECO:0007669"/>
    <property type="project" value="TreeGrafter"/>
</dbReference>
<evidence type="ECO:0000256" key="13">
    <source>
        <dbReference type="SAM" id="Phobius"/>
    </source>
</evidence>
<keyword evidence="7" id="KW-0915">Sodium</keyword>
<evidence type="ECO:0000256" key="9">
    <source>
        <dbReference type="ARBA" id="ARBA00023136"/>
    </source>
</evidence>
<evidence type="ECO:0000256" key="3">
    <source>
        <dbReference type="ARBA" id="ARBA00022448"/>
    </source>
</evidence>
<evidence type="ECO:0000256" key="11">
    <source>
        <dbReference type="RuleBase" id="RU362091"/>
    </source>
</evidence>
<feature type="transmembrane region" description="Helical" evidence="13">
    <location>
        <begin position="172"/>
        <end position="197"/>
    </location>
</feature>
<evidence type="ECO:0000256" key="12">
    <source>
        <dbReference type="SAM" id="MobiDB-lite"/>
    </source>
</evidence>
<keyword evidence="9 13" id="KW-0472">Membrane</keyword>
<evidence type="ECO:0000256" key="1">
    <source>
        <dbReference type="ARBA" id="ARBA00004651"/>
    </source>
</evidence>
<evidence type="ECO:0000256" key="2">
    <source>
        <dbReference type="ARBA" id="ARBA00006434"/>
    </source>
</evidence>